<protein>
    <submittedName>
        <fullName evidence="1">Uncharacterized protein</fullName>
    </submittedName>
</protein>
<keyword evidence="2" id="KW-1185">Reference proteome</keyword>
<sequence length="106" mass="12620">MRLMSRVPRDSRTPVITTVVINQYCRECCVSVTKEPATEKRYGEEREVHRPSVCYKDENKRDQLTVPDGRYRTYCHIRIPVWRAVRIVRILDHNNVKWKTFTVVLG</sequence>
<evidence type="ECO:0000313" key="1">
    <source>
        <dbReference type="EMBL" id="KYQ55096.1"/>
    </source>
</evidence>
<evidence type="ECO:0000313" key="2">
    <source>
        <dbReference type="Proteomes" id="UP000075809"/>
    </source>
</evidence>
<proteinExistence type="predicted"/>
<gene>
    <name evidence="1" type="ORF">ALC60_06099</name>
</gene>
<name>A0A151X3T7_9HYME</name>
<dbReference type="AlphaFoldDB" id="A0A151X3T7"/>
<accession>A0A151X3T7</accession>
<reference evidence="1 2" key="1">
    <citation type="submission" date="2015-09" db="EMBL/GenBank/DDBJ databases">
        <title>Trachymyrmex zeteki WGS genome.</title>
        <authorList>
            <person name="Nygaard S."/>
            <person name="Hu H."/>
            <person name="Boomsma J."/>
            <person name="Zhang G."/>
        </authorList>
    </citation>
    <scope>NUCLEOTIDE SEQUENCE [LARGE SCALE GENOMIC DNA]</scope>
    <source>
        <strain evidence="1">Tzet28-1</strain>
        <tissue evidence="1">Whole body</tissue>
    </source>
</reference>
<organism evidence="1 2">
    <name type="scientific">Mycetomoellerius zeteki</name>
    <dbReference type="NCBI Taxonomy" id="64791"/>
    <lineage>
        <taxon>Eukaryota</taxon>
        <taxon>Metazoa</taxon>
        <taxon>Ecdysozoa</taxon>
        <taxon>Arthropoda</taxon>
        <taxon>Hexapoda</taxon>
        <taxon>Insecta</taxon>
        <taxon>Pterygota</taxon>
        <taxon>Neoptera</taxon>
        <taxon>Endopterygota</taxon>
        <taxon>Hymenoptera</taxon>
        <taxon>Apocrita</taxon>
        <taxon>Aculeata</taxon>
        <taxon>Formicoidea</taxon>
        <taxon>Formicidae</taxon>
        <taxon>Myrmicinae</taxon>
        <taxon>Mycetomoellerius</taxon>
    </lineage>
</organism>
<dbReference type="EMBL" id="KQ982557">
    <property type="protein sequence ID" value="KYQ55096.1"/>
    <property type="molecule type" value="Genomic_DNA"/>
</dbReference>
<dbReference type="Proteomes" id="UP000075809">
    <property type="component" value="Unassembled WGS sequence"/>
</dbReference>